<comment type="caution">
    <text evidence="1">The sequence shown here is derived from an EMBL/GenBank/DDBJ whole genome shotgun (WGS) entry which is preliminary data.</text>
</comment>
<accession>A0ABQ7YMA5</accession>
<reference evidence="1 2" key="1">
    <citation type="submission" date="2021-05" db="EMBL/GenBank/DDBJ databases">
        <title>Genome Assembly of Synthetic Allotetraploid Brassica napus Reveals Homoeologous Exchanges between Subgenomes.</title>
        <authorList>
            <person name="Davis J.T."/>
        </authorList>
    </citation>
    <scope>NUCLEOTIDE SEQUENCE [LARGE SCALE GENOMIC DNA]</scope>
    <source>
        <strain evidence="2">cv. Da-Ae</strain>
        <tissue evidence="1">Seedling</tissue>
    </source>
</reference>
<keyword evidence="2" id="KW-1185">Reference proteome</keyword>
<dbReference type="PANTHER" id="PTHR47165:SF4">
    <property type="entry name" value="OS03G0429900 PROTEIN"/>
    <property type="match status" value="1"/>
</dbReference>
<evidence type="ECO:0000313" key="2">
    <source>
        <dbReference type="Proteomes" id="UP000824890"/>
    </source>
</evidence>
<dbReference type="EMBL" id="JAGKQM010000017">
    <property type="protein sequence ID" value="KAH0868752.1"/>
    <property type="molecule type" value="Genomic_DNA"/>
</dbReference>
<name>A0ABQ7YMA5_BRANA</name>
<protein>
    <submittedName>
        <fullName evidence="1">Uncharacterized protein</fullName>
    </submittedName>
</protein>
<feature type="non-terminal residue" evidence="1">
    <location>
        <position position="1"/>
    </location>
</feature>
<organism evidence="1 2">
    <name type="scientific">Brassica napus</name>
    <name type="common">Rape</name>
    <dbReference type="NCBI Taxonomy" id="3708"/>
    <lineage>
        <taxon>Eukaryota</taxon>
        <taxon>Viridiplantae</taxon>
        <taxon>Streptophyta</taxon>
        <taxon>Embryophyta</taxon>
        <taxon>Tracheophyta</taxon>
        <taxon>Spermatophyta</taxon>
        <taxon>Magnoliopsida</taxon>
        <taxon>eudicotyledons</taxon>
        <taxon>Gunneridae</taxon>
        <taxon>Pentapetalae</taxon>
        <taxon>rosids</taxon>
        <taxon>malvids</taxon>
        <taxon>Brassicales</taxon>
        <taxon>Brassicaceae</taxon>
        <taxon>Brassiceae</taxon>
        <taxon>Brassica</taxon>
    </lineage>
</organism>
<dbReference type="Gene3D" id="2.40.50.140">
    <property type="entry name" value="Nucleic acid-binding proteins"/>
    <property type="match status" value="1"/>
</dbReference>
<evidence type="ECO:0000313" key="1">
    <source>
        <dbReference type="EMBL" id="KAH0868752.1"/>
    </source>
</evidence>
<dbReference type="Proteomes" id="UP000824890">
    <property type="component" value="Unassembled WGS sequence"/>
</dbReference>
<proteinExistence type="predicted"/>
<dbReference type="PANTHER" id="PTHR47165">
    <property type="entry name" value="OS03G0429900 PROTEIN"/>
    <property type="match status" value="1"/>
</dbReference>
<dbReference type="InterPro" id="IPR012340">
    <property type="entry name" value="NA-bd_OB-fold"/>
</dbReference>
<gene>
    <name evidence="1" type="ORF">HID58_075774</name>
</gene>
<sequence>SFSLSHYDEFNFILPKRTDENPKKNILNKGGELIEVDMLLDEKATLIQRSISEHRLNTFRHLLREGTTYEISGFDKGGELMGFNMLLLDDQSSLIKISVSVHRLNTFREGALYELSGFDVTRSNNHFKLCNSNVAIRLNQSTKMSQLSLIQDNPSLSDILGEVCDIRTTYNDHSQTTQRLMVNDRVDKDATVCVSVFDSLAELLHKRLEAGVVHPKVMIETNINPKFIGGRLHLNATSWNHFILTMRWPQTIIYLRSCQPDNDSTSGKQYRGVKKLEQVSLGELENYVLESPPR</sequence>
<feature type="non-terminal residue" evidence="1">
    <location>
        <position position="294"/>
    </location>
</feature>